<dbReference type="Pfam" id="PF24388">
    <property type="entry name" value="Permuted_GreAB-C"/>
    <property type="match status" value="1"/>
</dbReference>
<evidence type="ECO:0000259" key="1">
    <source>
        <dbReference type="Pfam" id="PF24388"/>
    </source>
</evidence>
<organism evidence="2 3">
    <name type="scientific">candidate division WS5 bacterium</name>
    <dbReference type="NCBI Taxonomy" id="2093353"/>
    <lineage>
        <taxon>Bacteria</taxon>
        <taxon>candidate division WS5</taxon>
    </lineage>
</organism>
<comment type="caution">
    <text evidence="2">The sequence shown here is derived from an EMBL/GenBank/DDBJ whole genome shotgun (WGS) entry which is preliminary data.</text>
</comment>
<feature type="domain" description="GreAB-C-like" evidence="1">
    <location>
        <begin position="40"/>
        <end position="81"/>
    </location>
</feature>
<accession>A0A419DB26</accession>
<proteinExistence type="predicted"/>
<name>A0A419DB26_9BACT</name>
<evidence type="ECO:0000313" key="2">
    <source>
        <dbReference type="EMBL" id="RJO60307.1"/>
    </source>
</evidence>
<sequence>MAGAALKLVPPLIRNSLLDEKIFREEYSFKTEAMIAFGSGGLSIQRSEFFDAVRAVLAGEGPAELTDHEGQKWNLTNNARDHELPNLVLSSNQKRLVLPDFSVFSGDASIRIRSLSESALNVNLPLSAQEEWRSILEERALDDDEFHTFHTDIRDTPVYVAQTIRNDIMAGKSSVSSLVPKSRRYFERLVGAYDGSGTIQDYAIGTGRKVIKQLTDWRPYEGFLFSLLLSSHSALTAEVKADHLDQENFEKAFAYLEKYGDMLSRLGAFEVGLQILPDRPEVEPFLLSLVYRIRDDDVEGKASEFKLFSALFILVDGELARTRLMAEEPPFYRRLASQAQAALIHRQIVQCGIDYNHFAKWAFSNRGEHFYMQSLADMRAEPRWNPDMVAESQIQADFFGRLMIAGNKFEANLREGDLRNTILGDGEKSLIKLFEFPRPYFPGPLEGAEDTQNVLPDDLARVIEEQLDSEEVDAASFIALVNSAMIFRITSGHAELAAKALRLGNYNLANLKDKSQLLGILNGLSTVAAVSRNTALADELRILVRRYRRDSQHSISVEEAMRMSLVASAARKDLMEWRGFVGEWLTELAFGKLEGNEGQVFHSHLSVLLNSVPELWISCARADAALQAWCLR</sequence>
<protein>
    <recommendedName>
        <fullName evidence="1">GreAB-C-like domain-containing protein</fullName>
    </recommendedName>
</protein>
<reference evidence="2 3" key="1">
    <citation type="journal article" date="2017" name="ISME J.">
        <title>Energy and carbon metabolisms in a deep terrestrial subsurface fluid microbial community.</title>
        <authorList>
            <person name="Momper L."/>
            <person name="Jungbluth S.P."/>
            <person name="Lee M.D."/>
            <person name="Amend J.P."/>
        </authorList>
    </citation>
    <scope>NUCLEOTIDE SEQUENCE [LARGE SCALE GENOMIC DNA]</scope>
    <source>
        <strain evidence="2">SURF_29</strain>
    </source>
</reference>
<evidence type="ECO:0000313" key="3">
    <source>
        <dbReference type="Proteomes" id="UP000285655"/>
    </source>
</evidence>
<gene>
    <name evidence="2" type="ORF">C4544_05300</name>
</gene>
<dbReference type="Proteomes" id="UP000285655">
    <property type="component" value="Unassembled WGS sequence"/>
</dbReference>
<dbReference type="InterPro" id="IPR057311">
    <property type="entry name" value="GrebAB-C-like"/>
</dbReference>
<dbReference type="EMBL" id="QZJW01000047">
    <property type="protein sequence ID" value="RJO60307.1"/>
    <property type="molecule type" value="Genomic_DNA"/>
</dbReference>
<dbReference type="AlphaFoldDB" id="A0A419DB26"/>